<dbReference type="EMBL" id="MK071979">
    <property type="protein sequence ID" value="AYV75344.1"/>
    <property type="molecule type" value="Genomic_DNA"/>
</dbReference>
<organism evidence="2">
    <name type="scientific">Terrestrivirus sp</name>
    <dbReference type="NCBI Taxonomy" id="2487775"/>
    <lineage>
        <taxon>Viruses</taxon>
        <taxon>Varidnaviria</taxon>
        <taxon>Bamfordvirae</taxon>
        <taxon>Nucleocytoviricota</taxon>
        <taxon>Megaviricetes</taxon>
        <taxon>Imitervirales</taxon>
        <taxon>Mimiviridae</taxon>
        <taxon>Klosneuvirinae</taxon>
    </lineage>
</organism>
<feature type="transmembrane region" description="Helical" evidence="1">
    <location>
        <begin position="34"/>
        <end position="52"/>
    </location>
</feature>
<evidence type="ECO:0008006" key="3">
    <source>
        <dbReference type="Google" id="ProtNLM"/>
    </source>
</evidence>
<dbReference type="InterPro" id="IPR012334">
    <property type="entry name" value="Pectin_lyas_fold"/>
</dbReference>
<dbReference type="SUPFAM" id="SSF51126">
    <property type="entry name" value="Pectin lyase-like"/>
    <property type="match status" value="1"/>
</dbReference>
<dbReference type="SMART" id="SM00710">
    <property type="entry name" value="PbH1"/>
    <property type="match status" value="8"/>
</dbReference>
<dbReference type="Gene3D" id="2.160.20.10">
    <property type="entry name" value="Single-stranded right-handed beta-helix, Pectin lyase-like"/>
    <property type="match status" value="2"/>
</dbReference>
<keyword evidence="1" id="KW-1133">Transmembrane helix</keyword>
<gene>
    <name evidence="2" type="ORF">Terrestrivirus1_218</name>
</gene>
<evidence type="ECO:0000313" key="2">
    <source>
        <dbReference type="EMBL" id="AYV75344.1"/>
    </source>
</evidence>
<name>A0A3G4ZLP8_9VIRU</name>
<proteinExistence type="predicted"/>
<protein>
    <recommendedName>
        <fullName evidence="3">Right handed beta helix domain-containing protein</fullName>
    </recommendedName>
</protein>
<evidence type="ECO:0000256" key="1">
    <source>
        <dbReference type="SAM" id="Phobius"/>
    </source>
</evidence>
<keyword evidence="1" id="KW-0472">Membrane</keyword>
<accession>A0A3G4ZLP8</accession>
<sequence>MKVKTITVSNLSDSGEGSLRCAINESKKYKYSNIVFSVTGLILLQSALPVIASKVTINATRLPSNSLSPLVEIDCNGNNGIVFAKKSSGSEILGLAITNSSGNGITIVSNCIFIHQNYIGIDLNGNKKGNKENGILISSKSKGNKIGSNPDNISGYASNVISGNGQNGIQIDCSSQNVIASNFIGTDPSGLNAIPNTFNGILIKGSKNNTVGGTVYTNSNNVTNNPTGSKGTVPIVYIFPPLGNLISGNTMNGVMIDSSSKNVFNGNFIGTDVSGIKALANSSDGIYILNSKAIVLRGCTITDNPFVYYNVCSGNTNNGIHVSNSKNTIIQGNFTGTGANNASVVANGKNGILIDGTSKKTTVGGPIPLGNVSAGNNLNGIYVTDTASSFITYNTFGGLYAFGAAAPNGNHGLLIDSSGKKLVARTNVFSGNLQNGIKLAGNASKVLVESNIVGLDTKGTAILPNNLDGLVISDNANHNTIGHQVVSVIPRNAFSGNLENGIHITDNASYNQVKLSFIGLDVSGLDSYPNQLNGVLLDKSSNNNLIGIIDYRQKLRSNYISANLQYGITINDLSHDNAIINNNIGITVTNVAAPNVLGAVNNTTPPTNNNVIFNN</sequence>
<reference evidence="2" key="1">
    <citation type="submission" date="2018-10" db="EMBL/GenBank/DDBJ databases">
        <title>Hidden diversity of soil giant viruses.</title>
        <authorList>
            <person name="Schulz F."/>
            <person name="Alteio L."/>
            <person name="Goudeau D."/>
            <person name="Ryan E.M."/>
            <person name="Malmstrom R.R."/>
            <person name="Blanchard J."/>
            <person name="Woyke T."/>
        </authorList>
    </citation>
    <scope>NUCLEOTIDE SEQUENCE</scope>
    <source>
        <strain evidence="2">TEV1</strain>
    </source>
</reference>
<keyword evidence="1" id="KW-0812">Transmembrane</keyword>
<dbReference type="InterPro" id="IPR011050">
    <property type="entry name" value="Pectin_lyase_fold/virulence"/>
</dbReference>
<dbReference type="InterPro" id="IPR006626">
    <property type="entry name" value="PbH1"/>
</dbReference>